<evidence type="ECO:0000313" key="2">
    <source>
        <dbReference type="Proteomes" id="UP000014243"/>
    </source>
</evidence>
<organism evidence="1 2">
    <name type="scientific">Lacticaseibacillus paracasei subsp. paracasei Lpp126</name>
    <dbReference type="NCBI Taxonomy" id="1256206"/>
    <lineage>
        <taxon>Bacteria</taxon>
        <taxon>Bacillati</taxon>
        <taxon>Bacillota</taxon>
        <taxon>Bacilli</taxon>
        <taxon>Lactobacillales</taxon>
        <taxon>Lactobacillaceae</taxon>
        <taxon>Lacticaseibacillus</taxon>
    </lineage>
</organism>
<feature type="non-terminal residue" evidence="1">
    <location>
        <position position="1"/>
    </location>
</feature>
<dbReference type="GO" id="GO:0006508">
    <property type="term" value="P:proteolysis"/>
    <property type="evidence" value="ECO:0007669"/>
    <property type="project" value="UniProtKB-KW"/>
</dbReference>
<protein>
    <submittedName>
        <fullName evidence="1">ATP-dependent protease subunit HslV</fullName>
        <ecNumber evidence="1">3.4.25.1</ecNumber>
    </submittedName>
</protein>
<dbReference type="EC" id="3.4.25.1" evidence="1"/>
<dbReference type="SUPFAM" id="SSF56235">
    <property type="entry name" value="N-terminal nucleophile aminohydrolases (Ntn hydrolases)"/>
    <property type="match status" value="1"/>
</dbReference>
<comment type="caution">
    <text evidence="1">The sequence shown here is derived from an EMBL/GenBank/DDBJ whole genome shotgun (WGS) entry which is preliminary data.</text>
</comment>
<keyword evidence="1" id="KW-0645">Protease</keyword>
<dbReference type="InterPro" id="IPR029055">
    <property type="entry name" value="Ntn_hydrolases_N"/>
</dbReference>
<dbReference type="GO" id="GO:0008233">
    <property type="term" value="F:peptidase activity"/>
    <property type="evidence" value="ECO:0007669"/>
    <property type="project" value="UniProtKB-KW"/>
</dbReference>
<accession>S2RZP3</accession>
<dbReference type="AlphaFoldDB" id="S2RZP3"/>
<dbReference type="Gene3D" id="3.60.20.10">
    <property type="entry name" value="Glutamine Phosphoribosylpyrophosphate, subunit 1, domain 1"/>
    <property type="match status" value="1"/>
</dbReference>
<dbReference type="EMBL" id="ANKC01001015">
    <property type="protein sequence ID" value="EPC72838.1"/>
    <property type="molecule type" value="Genomic_DNA"/>
</dbReference>
<gene>
    <name evidence="1" type="ORF">Lpp126_14071</name>
</gene>
<reference evidence="1 2" key="1">
    <citation type="journal article" date="2013" name="PLoS ONE">
        <title>Lactobacillus paracasei comparative genomics: towards species pan-genome definition and exploitation of diversity.</title>
        <authorList>
            <person name="Smokvina T."/>
            <person name="Wels M."/>
            <person name="Polka J."/>
            <person name="Chervaux C."/>
            <person name="Brisse S."/>
            <person name="Boekhorst J."/>
            <person name="van Hylckama Vlieg J.E."/>
            <person name="Siezen R.J."/>
        </authorList>
    </citation>
    <scope>NUCLEOTIDE SEQUENCE [LARGE SCALE GENOMIC DNA]</scope>
    <source>
        <strain evidence="1 2">Lpp126</strain>
    </source>
</reference>
<dbReference type="Proteomes" id="UP000014243">
    <property type="component" value="Unassembled WGS sequence"/>
</dbReference>
<name>S2RZP3_LACPA</name>
<proteinExistence type="predicted"/>
<sequence length="66" mass="6815">PGLAKVIDPDEDVVAIGSGGNFAQAAAIAMLRHAPDMTPADIAKEAVNIAGNIDIFTNHNVIVESF</sequence>
<evidence type="ECO:0000313" key="1">
    <source>
        <dbReference type="EMBL" id="EPC72838.1"/>
    </source>
</evidence>
<dbReference type="PATRIC" id="fig|1256206.3.peg.2145"/>
<keyword evidence="1" id="KW-0378">Hydrolase</keyword>